<dbReference type="KEGG" id="dpx:DAPPUDRAFT_301812"/>
<name>E9I1G4_DAPPU</name>
<gene>
    <name evidence="1" type="ORF">DAPPUDRAFT_301812</name>
</gene>
<evidence type="ECO:0000313" key="1">
    <source>
        <dbReference type="EMBL" id="EFX62168.1"/>
    </source>
</evidence>
<protein>
    <submittedName>
        <fullName evidence="1">Uncharacterized protein</fullName>
    </submittedName>
</protein>
<dbReference type="EMBL" id="GL733781">
    <property type="protein sequence ID" value="EFX62168.1"/>
    <property type="molecule type" value="Genomic_DNA"/>
</dbReference>
<dbReference type="Proteomes" id="UP000000305">
    <property type="component" value="Unassembled WGS sequence"/>
</dbReference>
<dbReference type="AlphaFoldDB" id="E9I1G4"/>
<sequence length="84" mass="8400">MQHITPVTRSAFACGLGSTDSCPTTVHMKPFSASVLQDPSGVFATTTKICTDGGSGQAHAHNPSTLTVATPLLVGASAPSLSSS</sequence>
<keyword evidence="2" id="KW-1185">Reference proteome</keyword>
<organism evidence="1 2">
    <name type="scientific">Daphnia pulex</name>
    <name type="common">Water flea</name>
    <dbReference type="NCBI Taxonomy" id="6669"/>
    <lineage>
        <taxon>Eukaryota</taxon>
        <taxon>Metazoa</taxon>
        <taxon>Ecdysozoa</taxon>
        <taxon>Arthropoda</taxon>
        <taxon>Crustacea</taxon>
        <taxon>Branchiopoda</taxon>
        <taxon>Diplostraca</taxon>
        <taxon>Cladocera</taxon>
        <taxon>Anomopoda</taxon>
        <taxon>Daphniidae</taxon>
        <taxon>Daphnia</taxon>
    </lineage>
</organism>
<dbReference type="OrthoDB" id="7176772at2759"/>
<dbReference type="PhylomeDB" id="E9I1G4"/>
<accession>E9I1G4</accession>
<evidence type="ECO:0000313" key="2">
    <source>
        <dbReference type="Proteomes" id="UP000000305"/>
    </source>
</evidence>
<proteinExistence type="predicted"/>
<dbReference type="InParanoid" id="E9I1G4"/>
<dbReference type="HOGENOM" id="CLU_2529705_0_0_1"/>
<reference evidence="1 2" key="1">
    <citation type="journal article" date="2011" name="Science">
        <title>The ecoresponsive genome of Daphnia pulex.</title>
        <authorList>
            <person name="Colbourne J.K."/>
            <person name="Pfrender M.E."/>
            <person name="Gilbert D."/>
            <person name="Thomas W.K."/>
            <person name="Tucker A."/>
            <person name="Oakley T.H."/>
            <person name="Tokishita S."/>
            <person name="Aerts A."/>
            <person name="Arnold G.J."/>
            <person name="Basu M.K."/>
            <person name="Bauer D.J."/>
            <person name="Caceres C.E."/>
            <person name="Carmel L."/>
            <person name="Casola C."/>
            <person name="Choi J.H."/>
            <person name="Detter J.C."/>
            <person name="Dong Q."/>
            <person name="Dusheyko S."/>
            <person name="Eads B.D."/>
            <person name="Frohlich T."/>
            <person name="Geiler-Samerotte K.A."/>
            <person name="Gerlach D."/>
            <person name="Hatcher P."/>
            <person name="Jogdeo S."/>
            <person name="Krijgsveld J."/>
            <person name="Kriventseva E.V."/>
            <person name="Kultz D."/>
            <person name="Laforsch C."/>
            <person name="Lindquist E."/>
            <person name="Lopez J."/>
            <person name="Manak J.R."/>
            <person name="Muller J."/>
            <person name="Pangilinan J."/>
            <person name="Patwardhan R.P."/>
            <person name="Pitluck S."/>
            <person name="Pritham E.J."/>
            <person name="Rechtsteiner A."/>
            <person name="Rho M."/>
            <person name="Rogozin I.B."/>
            <person name="Sakarya O."/>
            <person name="Salamov A."/>
            <person name="Schaack S."/>
            <person name="Shapiro H."/>
            <person name="Shiga Y."/>
            <person name="Skalitzky C."/>
            <person name="Smith Z."/>
            <person name="Souvorov A."/>
            <person name="Sung W."/>
            <person name="Tang Z."/>
            <person name="Tsuchiya D."/>
            <person name="Tu H."/>
            <person name="Vos H."/>
            <person name="Wang M."/>
            <person name="Wolf Y.I."/>
            <person name="Yamagata H."/>
            <person name="Yamada T."/>
            <person name="Ye Y."/>
            <person name="Shaw J.R."/>
            <person name="Andrews J."/>
            <person name="Crease T.J."/>
            <person name="Tang H."/>
            <person name="Lucas S.M."/>
            <person name="Robertson H.M."/>
            <person name="Bork P."/>
            <person name="Koonin E.V."/>
            <person name="Zdobnov E.M."/>
            <person name="Grigoriev I.V."/>
            <person name="Lynch M."/>
            <person name="Boore J.L."/>
        </authorList>
    </citation>
    <scope>NUCLEOTIDE SEQUENCE [LARGE SCALE GENOMIC DNA]</scope>
</reference>